<feature type="transmembrane region" description="Helical" evidence="7">
    <location>
        <begin position="116"/>
        <end position="133"/>
    </location>
</feature>
<feature type="compositionally biased region" description="Basic and acidic residues" evidence="6">
    <location>
        <begin position="340"/>
        <end position="358"/>
    </location>
</feature>
<evidence type="ECO:0000256" key="6">
    <source>
        <dbReference type="SAM" id="MobiDB-lite"/>
    </source>
</evidence>
<gene>
    <name evidence="9" type="ORF">GCM10022204_24890</name>
</gene>
<dbReference type="PANTHER" id="PTHR32322:SF9">
    <property type="entry name" value="AMINO-ACID METABOLITE EFFLUX PUMP-RELATED"/>
    <property type="match status" value="1"/>
</dbReference>
<evidence type="ECO:0000256" key="7">
    <source>
        <dbReference type="SAM" id="Phobius"/>
    </source>
</evidence>
<dbReference type="InterPro" id="IPR050638">
    <property type="entry name" value="AA-Vitamin_Transporters"/>
</dbReference>
<evidence type="ECO:0000256" key="3">
    <source>
        <dbReference type="ARBA" id="ARBA00022692"/>
    </source>
</evidence>
<proteinExistence type="inferred from homology"/>
<reference evidence="10" key="1">
    <citation type="journal article" date="2019" name="Int. J. Syst. Evol. Microbiol.">
        <title>The Global Catalogue of Microorganisms (GCM) 10K type strain sequencing project: providing services to taxonomists for standard genome sequencing and annotation.</title>
        <authorList>
            <consortium name="The Broad Institute Genomics Platform"/>
            <consortium name="The Broad Institute Genome Sequencing Center for Infectious Disease"/>
            <person name="Wu L."/>
            <person name="Ma J."/>
        </authorList>
    </citation>
    <scope>NUCLEOTIDE SEQUENCE [LARGE SCALE GENOMIC DNA]</scope>
    <source>
        <strain evidence="10">JCM 16548</strain>
    </source>
</reference>
<comment type="similarity">
    <text evidence="2">Belongs to the EamA transporter family.</text>
</comment>
<organism evidence="9 10">
    <name type="scientific">Microlunatus aurantiacus</name>
    <dbReference type="NCBI Taxonomy" id="446786"/>
    <lineage>
        <taxon>Bacteria</taxon>
        <taxon>Bacillati</taxon>
        <taxon>Actinomycetota</taxon>
        <taxon>Actinomycetes</taxon>
        <taxon>Propionibacteriales</taxon>
        <taxon>Propionibacteriaceae</taxon>
        <taxon>Microlunatus</taxon>
    </lineage>
</organism>
<sequence>MNSRDRLLALLVAVCWGLNFPATALALEHFPPLFMVALRFALVAVPTILLVPRPQVRLRWLIGTGLGIGVLQFAFLYLGMAAGMPSGLASLVLQASAPFTVLLAGIFLAERITRRQVVGIGLAVTGLAVIAVHRGETAALLPVVLTLAGGLGWAIGNVCSRKAAAPNPLHLTLWMSVVPPIPMLAVALAVEGPQRIGRSLSTAFTVDALPAVLGLLYIVVVATLLGYGIWNTLLSRYPSSAVAPFSMLVPIVGVLSSWALFGERIDMVEAAAGVAVVGGVLVGSLPFRSRARAAGIARRRAEEERGEGALSSPNDDDVAGLEGDPSECGVAARAAGIARRRAEEERGEGALSSPHDDDVAGLEGDPSGCGVTAPVRQP</sequence>
<evidence type="ECO:0000313" key="9">
    <source>
        <dbReference type="EMBL" id="GAA3706198.1"/>
    </source>
</evidence>
<feature type="transmembrane region" description="Helical" evidence="7">
    <location>
        <begin position="267"/>
        <end position="287"/>
    </location>
</feature>
<evidence type="ECO:0000259" key="8">
    <source>
        <dbReference type="Pfam" id="PF00892"/>
    </source>
</evidence>
<accession>A0ABP7DPK4</accession>
<feature type="transmembrane region" description="Helical" evidence="7">
    <location>
        <begin position="171"/>
        <end position="190"/>
    </location>
</feature>
<keyword evidence="5 7" id="KW-0472">Membrane</keyword>
<dbReference type="SUPFAM" id="SSF103481">
    <property type="entry name" value="Multidrug resistance efflux transporter EmrE"/>
    <property type="match status" value="2"/>
</dbReference>
<dbReference type="EMBL" id="BAAAYX010000009">
    <property type="protein sequence ID" value="GAA3706198.1"/>
    <property type="molecule type" value="Genomic_DNA"/>
</dbReference>
<keyword evidence="4 7" id="KW-1133">Transmembrane helix</keyword>
<feature type="transmembrane region" description="Helical" evidence="7">
    <location>
        <begin position="60"/>
        <end position="82"/>
    </location>
</feature>
<feature type="transmembrane region" description="Helical" evidence="7">
    <location>
        <begin position="210"/>
        <end position="230"/>
    </location>
</feature>
<evidence type="ECO:0000256" key="4">
    <source>
        <dbReference type="ARBA" id="ARBA00022989"/>
    </source>
</evidence>
<evidence type="ECO:0000256" key="2">
    <source>
        <dbReference type="ARBA" id="ARBA00007362"/>
    </source>
</evidence>
<comment type="subcellular location">
    <subcellularLocation>
        <location evidence="1">Membrane</location>
        <topology evidence="1">Multi-pass membrane protein</topology>
    </subcellularLocation>
</comment>
<evidence type="ECO:0000313" key="10">
    <source>
        <dbReference type="Proteomes" id="UP001500051"/>
    </source>
</evidence>
<keyword evidence="10" id="KW-1185">Reference proteome</keyword>
<feature type="transmembrane region" description="Helical" evidence="7">
    <location>
        <begin position="242"/>
        <end position="261"/>
    </location>
</feature>
<evidence type="ECO:0000256" key="5">
    <source>
        <dbReference type="ARBA" id="ARBA00023136"/>
    </source>
</evidence>
<name>A0ABP7DPK4_9ACTN</name>
<feature type="region of interest" description="Disordered" evidence="6">
    <location>
        <begin position="302"/>
        <end position="378"/>
    </location>
</feature>
<feature type="transmembrane region" description="Helical" evidence="7">
    <location>
        <begin position="36"/>
        <end position="53"/>
    </location>
</feature>
<evidence type="ECO:0000256" key="1">
    <source>
        <dbReference type="ARBA" id="ARBA00004141"/>
    </source>
</evidence>
<dbReference type="PANTHER" id="PTHR32322">
    <property type="entry name" value="INNER MEMBRANE TRANSPORTER"/>
    <property type="match status" value="1"/>
</dbReference>
<keyword evidence="3 7" id="KW-0812">Transmembrane</keyword>
<dbReference type="RefSeq" id="WP_344812684.1">
    <property type="nucleotide sequence ID" value="NZ_BAAAYX010000009.1"/>
</dbReference>
<feature type="transmembrane region" description="Helical" evidence="7">
    <location>
        <begin position="139"/>
        <end position="159"/>
    </location>
</feature>
<feature type="domain" description="EamA" evidence="8">
    <location>
        <begin position="7"/>
        <end position="131"/>
    </location>
</feature>
<dbReference type="Pfam" id="PF00892">
    <property type="entry name" value="EamA"/>
    <property type="match status" value="2"/>
</dbReference>
<feature type="transmembrane region" description="Helical" evidence="7">
    <location>
        <begin position="88"/>
        <end position="109"/>
    </location>
</feature>
<comment type="caution">
    <text evidence="9">The sequence shown here is derived from an EMBL/GenBank/DDBJ whole genome shotgun (WGS) entry which is preliminary data.</text>
</comment>
<dbReference type="Proteomes" id="UP001500051">
    <property type="component" value="Unassembled WGS sequence"/>
</dbReference>
<dbReference type="InterPro" id="IPR000620">
    <property type="entry name" value="EamA_dom"/>
</dbReference>
<dbReference type="InterPro" id="IPR037185">
    <property type="entry name" value="EmrE-like"/>
</dbReference>
<feature type="domain" description="EamA" evidence="8">
    <location>
        <begin position="143"/>
        <end position="282"/>
    </location>
</feature>
<protein>
    <submittedName>
        <fullName evidence="9">EamA family transporter</fullName>
    </submittedName>
</protein>